<keyword evidence="13" id="KW-1185">Reference proteome</keyword>
<dbReference type="PANTHER" id="PTHR24223:SF399">
    <property type="entry name" value="ABC TRANSPORTER ATNG"/>
    <property type="match status" value="1"/>
</dbReference>
<keyword evidence="2" id="KW-0813">Transport</keyword>
<dbReference type="FunFam" id="1.20.1560.10:FF:000055">
    <property type="entry name" value="ABC multidrug transporter (Eurofung)"/>
    <property type="match status" value="1"/>
</dbReference>
<dbReference type="Pfam" id="PF24357">
    <property type="entry name" value="TMD0_ABC"/>
    <property type="match status" value="1"/>
</dbReference>
<feature type="transmembrane region" description="Helical" evidence="9">
    <location>
        <begin position="1098"/>
        <end position="1124"/>
    </location>
</feature>
<feature type="transmembrane region" description="Helical" evidence="9">
    <location>
        <begin position="1011"/>
        <end position="1038"/>
    </location>
</feature>
<dbReference type="FunFam" id="1.20.1560.10:FF:000066">
    <property type="entry name" value="ABC multidrug transporter (Eurofung)"/>
    <property type="match status" value="1"/>
</dbReference>
<dbReference type="PROSITE" id="PS00211">
    <property type="entry name" value="ABC_TRANSPORTER_1"/>
    <property type="match status" value="1"/>
</dbReference>
<feature type="transmembrane region" description="Helical" evidence="9">
    <location>
        <begin position="922"/>
        <end position="949"/>
    </location>
</feature>
<gene>
    <name evidence="12" type="ORF">BU23DRAFT_495839</name>
</gene>
<feature type="transmembrane region" description="Helical" evidence="9">
    <location>
        <begin position="39"/>
        <end position="59"/>
    </location>
</feature>
<keyword evidence="8" id="KW-0325">Glycoprotein</keyword>
<evidence type="ECO:0000256" key="1">
    <source>
        <dbReference type="ARBA" id="ARBA00004141"/>
    </source>
</evidence>
<dbReference type="OrthoDB" id="6500128at2759"/>
<evidence type="ECO:0000256" key="4">
    <source>
        <dbReference type="ARBA" id="ARBA00022741"/>
    </source>
</evidence>
<dbReference type="GO" id="GO:0016020">
    <property type="term" value="C:membrane"/>
    <property type="evidence" value="ECO:0007669"/>
    <property type="project" value="UniProtKB-SubCell"/>
</dbReference>
<dbReference type="InterPro" id="IPR044746">
    <property type="entry name" value="ABCC_6TM_D1"/>
</dbReference>
<feature type="domain" description="ABC transporter" evidence="10">
    <location>
        <begin position="602"/>
        <end position="832"/>
    </location>
</feature>
<dbReference type="InterPro" id="IPR027417">
    <property type="entry name" value="P-loop_NTPase"/>
</dbReference>
<proteinExistence type="predicted"/>
<dbReference type="CDD" id="cd18580">
    <property type="entry name" value="ABC_6TM_ABCC_D2"/>
    <property type="match status" value="1"/>
</dbReference>
<evidence type="ECO:0000313" key="13">
    <source>
        <dbReference type="Proteomes" id="UP000800036"/>
    </source>
</evidence>
<keyword evidence="3 9" id="KW-0812">Transmembrane</keyword>
<feature type="transmembrane region" description="Helical" evidence="9">
    <location>
        <begin position="407"/>
        <end position="426"/>
    </location>
</feature>
<feature type="transmembrane region" description="Helical" evidence="9">
    <location>
        <begin position="79"/>
        <end position="101"/>
    </location>
</feature>
<feature type="transmembrane region" description="Helical" evidence="9">
    <location>
        <begin position="383"/>
        <end position="401"/>
    </location>
</feature>
<dbReference type="GO" id="GO:0016887">
    <property type="term" value="F:ATP hydrolysis activity"/>
    <property type="evidence" value="ECO:0007669"/>
    <property type="project" value="InterPro"/>
</dbReference>
<keyword evidence="4" id="KW-0547">Nucleotide-binding</keyword>
<dbReference type="PROSITE" id="PS50893">
    <property type="entry name" value="ABC_TRANSPORTER_2"/>
    <property type="match status" value="2"/>
</dbReference>
<keyword evidence="12" id="KW-0378">Hydrolase</keyword>
<keyword evidence="5" id="KW-0067">ATP-binding</keyword>
<evidence type="ECO:0000256" key="8">
    <source>
        <dbReference type="ARBA" id="ARBA00023180"/>
    </source>
</evidence>
<evidence type="ECO:0000256" key="2">
    <source>
        <dbReference type="ARBA" id="ARBA00022448"/>
    </source>
</evidence>
<feature type="non-terminal residue" evidence="12">
    <location>
        <position position="1444"/>
    </location>
</feature>
<reference evidence="12" key="1">
    <citation type="journal article" date="2020" name="Stud. Mycol.">
        <title>101 Dothideomycetes genomes: a test case for predicting lifestyles and emergence of pathogens.</title>
        <authorList>
            <person name="Haridas S."/>
            <person name="Albert R."/>
            <person name="Binder M."/>
            <person name="Bloem J."/>
            <person name="Labutti K."/>
            <person name="Salamov A."/>
            <person name="Andreopoulos B."/>
            <person name="Baker S."/>
            <person name="Barry K."/>
            <person name="Bills G."/>
            <person name="Bluhm B."/>
            <person name="Cannon C."/>
            <person name="Castanera R."/>
            <person name="Culley D."/>
            <person name="Daum C."/>
            <person name="Ezra D."/>
            <person name="Gonzalez J."/>
            <person name="Henrissat B."/>
            <person name="Kuo A."/>
            <person name="Liang C."/>
            <person name="Lipzen A."/>
            <person name="Lutzoni F."/>
            <person name="Magnuson J."/>
            <person name="Mondo S."/>
            <person name="Nolan M."/>
            <person name="Ohm R."/>
            <person name="Pangilinan J."/>
            <person name="Park H.-J."/>
            <person name="Ramirez L."/>
            <person name="Alfaro M."/>
            <person name="Sun H."/>
            <person name="Tritt A."/>
            <person name="Yoshinaga Y."/>
            <person name="Zwiers L.-H."/>
            <person name="Turgeon B."/>
            <person name="Goodwin S."/>
            <person name="Spatafora J."/>
            <person name="Crous P."/>
            <person name="Grigoriev I."/>
        </authorList>
    </citation>
    <scope>NUCLEOTIDE SEQUENCE</scope>
    <source>
        <strain evidence="12">CBS 107.79</strain>
    </source>
</reference>
<dbReference type="CDD" id="cd18579">
    <property type="entry name" value="ABC_6TM_ABCC_D1"/>
    <property type="match status" value="1"/>
</dbReference>
<evidence type="ECO:0000259" key="11">
    <source>
        <dbReference type="PROSITE" id="PS50929"/>
    </source>
</evidence>
<evidence type="ECO:0000256" key="6">
    <source>
        <dbReference type="ARBA" id="ARBA00022989"/>
    </source>
</evidence>
<feature type="domain" description="ABC transporter" evidence="10">
    <location>
        <begin position="1201"/>
        <end position="1443"/>
    </location>
</feature>
<feature type="domain" description="ABC transmembrane type-1" evidence="11">
    <location>
        <begin position="891"/>
        <end position="1165"/>
    </location>
</feature>
<dbReference type="EMBL" id="ML976656">
    <property type="protein sequence ID" value="KAF1980408.1"/>
    <property type="molecule type" value="Genomic_DNA"/>
</dbReference>
<feature type="transmembrane region" description="Helical" evidence="9">
    <location>
        <begin position="490"/>
        <end position="514"/>
    </location>
</feature>
<dbReference type="InterPro" id="IPR056227">
    <property type="entry name" value="TMD0_ABC"/>
</dbReference>
<sequence>MNSSVDGLVNSAVSQDTSFGPTLHGPNAPFDFTLSFERSILSILPSALFLLYVPARAWWLRSSPKKARWGRWVVVKQLLYILLFAAQTLTLVFTAISHGGADSQTAIAAQSLLLVVALGLGGLSTIEHGRSPRSSDAINVYLFFSTIFDGVQVRSLWLRDATMGVRGTVSACFALKVVILLAEAQGKVAWLLEEYRGLAPETLSGVYARRVFWWLNGLMGRGYSAIFRPADLMAIKEEFASKRLLHALETQSNGRGLLAACLRAFRGDMVFLVLPRILMLALSYTQPFLFEAIISHLDLPAKERDANSGYGLIVATGLLYLSLAISKTYYQHKTYQLVTKVRGVLVSLLYARTLDSAPGSLTDRAPVTLMSVDVDGITNVVPLYNEIWASAVEIGIAVYLLQRQLEVVWVVPFGVAFCCSGLAVYLSRKMGPRQAKWNAVTQERVSATSLVLGFIKSIKMMGYSKYANDDIRNLRDKEIRTFKVFRRYTVFLNALGNLPFYAGPVLTFTVFAFVGKEEFSIGRAFTSLSLISLLEMSTLGFIASLPQIAAASGCLKRLEAFLHEVKPTGALNQSTSLREIETLQEKTHRVAPSENGTNTPIFSFRNAILKPSSETNGFALRDINLDVNAGSFFGVTGPAGSGKTTLIKALLNRLPVINGQKLQYSEASVVYCAQTPWLPNVTIKEAIIGESEPDEEWYERVVSACALDEDLRNLEARDQTSVGSQGTNLSGGQRQRVALARALFCRRKVFVFDDILSGMDAHTTAHICRSVFSKEGMLRELGATVAVVSHSPQVLCHMDDLLRLESDGRIQQFHSSQDIVSESASGSSQSSQTSEVEANLTSADQKAMVTAEAEEAEVIDTARQTGDWALYKHYITSVGWWRMGLLAGSHLVGAALDNFPTVWLKQWSSVAQDPNAPDRTAFYLGIYGATALLGIICILFGIWFIYMILIPAAGRNMHDSLLHTVIHAQQSFHDTTPTGTTLNRFTQDMQHIDRDVPSATLRCMHATADCLAAFVLLSISASYTAAFIPLLLVALYYLQKFYLRTSRQLRLLEIEARAPLFTVFQEAVDGLDTIVSTGWGNQWREKLFTILDASQRPYYLLFCIQRWLIIVLGFVVAAMATILVTFAMQIQGLSSAGAIGVGLIALLNFNDRLNLLIVEWTTLETSLGAIARLKAFSQNTAVEEDGSGENVGDEWPRAGSVEFKDVGAQYRDDPPPVLKNLSFNIPSGSTCAIVGRTGSGKSSTLSVLMRMLPLSSGSIIIDGLPHTSVPLQILRSRIACLPQQPYLLPGSLRRNLDPGSQLDNADLRAALERVRLWSVFCPSSQSVSTATTLTEQLNPDALTPGQTQLLVLARTLLLQSRPKILVLDEVTSSLDDASEELMQQLIREEFVGKGCTVIVVTHRLRGIVDFDQVVVLDAGRVVEVGRPRALLGDEGSVFGRIVGS</sequence>
<dbReference type="SUPFAM" id="SSF90123">
    <property type="entry name" value="ABC transporter transmembrane region"/>
    <property type="match status" value="2"/>
</dbReference>
<evidence type="ECO:0000256" key="7">
    <source>
        <dbReference type="ARBA" id="ARBA00023136"/>
    </source>
</evidence>
<dbReference type="InterPro" id="IPR036640">
    <property type="entry name" value="ABC1_TM_sf"/>
</dbReference>
<feature type="transmembrane region" description="Helical" evidence="9">
    <location>
        <begin position="269"/>
        <end position="290"/>
    </location>
</feature>
<evidence type="ECO:0000259" key="10">
    <source>
        <dbReference type="PROSITE" id="PS50893"/>
    </source>
</evidence>
<dbReference type="SUPFAM" id="SSF52540">
    <property type="entry name" value="P-loop containing nucleoside triphosphate hydrolases"/>
    <property type="match status" value="2"/>
</dbReference>
<dbReference type="FunFam" id="3.40.50.300:FF:000163">
    <property type="entry name" value="Multidrug resistance-associated protein member 4"/>
    <property type="match status" value="1"/>
</dbReference>
<dbReference type="InterPro" id="IPR044726">
    <property type="entry name" value="ABCC_6TM_D2"/>
</dbReference>
<evidence type="ECO:0000256" key="3">
    <source>
        <dbReference type="ARBA" id="ARBA00022692"/>
    </source>
</evidence>
<dbReference type="InterPro" id="IPR050173">
    <property type="entry name" value="ABC_transporter_C-like"/>
</dbReference>
<name>A0A6A5VUH6_9PLEO</name>
<dbReference type="GO" id="GO:0005524">
    <property type="term" value="F:ATP binding"/>
    <property type="evidence" value="ECO:0007669"/>
    <property type="project" value="UniProtKB-KW"/>
</dbReference>
<keyword evidence="7 9" id="KW-0472">Membrane</keyword>
<dbReference type="GO" id="GO:0140359">
    <property type="term" value="F:ABC-type transporter activity"/>
    <property type="evidence" value="ECO:0007669"/>
    <property type="project" value="InterPro"/>
</dbReference>
<dbReference type="InterPro" id="IPR003593">
    <property type="entry name" value="AAA+_ATPase"/>
</dbReference>
<dbReference type="InterPro" id="IPR011527">
    <property type="entry name" value="ABC1_TM_dom"/>
</dbReference>
<dbReference type="Pfam" id="PF00005">
    <property type="entry name" value="ABC_tran"/>
    <property type="match status" value="2"/>
</dbReference>
<evidence type="ECO:0000256" key="5">
    <source>
        <dbReference type="ARBA" id="ARBA00022840"/>
    </source>
</evidence>
<dbReference type="Proteomes" id="UP000800036">
    <property type="component" value="Unassembled WGS sequence"/>
</dbReference>
<dbReference type="Gene3D" id="1.20.1560.10">
    <property type="entry name" value="ABC transporter type 1, transmembrane domain"/>
    <property type="match status" value="2"/>
</dbReference>
<comment type="subcellular location">
    <subcellularLocation>
        <location evidence="1">Membrane</location>
        <topology evidence="1">Multi-pass membrane protein</topology>
    </subcellularLocation>
</comment>
<dbReference type="SMART" id="SM00382">
    <property type="entry name" value="AAA"/>
    <property type="match status" value="2"/>
</dbReference>
<evidence type="ECO:0000313" key="12">
    <source>
        <dbReference type="EMBL" id="KAF1980408.1"/>
    </source>
</evidence>
<dbReference type="PROSITE" id="PS50929">
    <property type="entry name" value="ABC_TM1F"/>
    <property type="match status" value="2"/>
</dbReference>
<feature type="domain" description="ABC transmembrane type-1" evidence="11">
    <location>
        <begin position="277"/>
        <end position="550"/>
    </location>
</feature>
<accession>A0A6A5VUH6</accession>
<organism evidence="12 13">
    <name type="scientific">Bimuria novae-zelandiae CBS 107.79</name>
    <dbReference type="NCBI Taxonomy" id="1447943"/>
    <lineage>
        <taxon>Eukaryota</taxon>
        <taxon>Fungi</taxon>
        <taxon>Dikarya</taxon>
        <taxon>Ascomycota</taxon>
        <taxon>Pezizomycotina</taxon>
        <taxon>Dothideomycetes</taxon>
        <taxon>Pleosporomycetidae</taxon>
        <taxon>Pleosporales</taxon>
        <taxon>Massarineae</taxon>
        <taxon>Didymosphaeriaceae</taxon>
        <taxon>Bimuria</taxon>
    </lineage>
</organism>
<dbReference type="InterPro" id="IPR003439">
    <property type="entry name" value="ABC_transporter-like_ATP-bd"/>
</dbReference>
<feature type="transmembrane region" description="Helical" evidence="9">
    <location>
        <begin position="310"/>
        <end position="330"/>
    </location>
</feature>
<feature type="transmembrane region" description="Helical" evidence="9">
    <location>
        <begin position="107"/>
        <end position="126"/>
    </location>
</feature>
<dbReference type="PANTHER" id="PTHR24223">
    <property type="entry name" value="ATP-BINDING CASSETTE SUB-FAMILY C"/>
    <property type="match status" value="1"/>
</dbReference>
<protein>
    <submittedName>
        <fullName evidence="12">P-loop containing nucleoside triphosphate hydrolase protein</fullName>
    </submittedName>
</protein>
<evidence type="ECO:0000256" key="9">
    <source>
        <dbReference type="SAM" id="Phobius"/>
    </source>
</evidence>
<dbReference type="InterPro" id="IPR017871">
    <property type="entry name" value="ABC_transporter-like_CS"/>
</dbReference>
<keyword evidence="6 9" id="KW-1133">Transmembrane helix</keyword>
<dbReference type="Pfam" id="PF00664">
    <property type="entry name" value="ABC_membrane"/>
    <property type="match status" value="2"/>
</dbReference>
<dbReference type="Gene3D" id="3.40.50.300">
    <property type="entry name" value="P-loop containing nucleotide triphosphate hydrolases"/>
    <property type="match status" value="2"/>
</dbReference>
<feature type="transmembrane region" description="Helical" evidence="9">
    <location>
        <begin position="520"/>
        <end position="542"/>
    </location>
</feature>